<comment type="caution">
    <text evidence="2">The sequence shown here is derived from an EMBL/GenBank/DDBJ whole genome shotgun (WGS) entry which is preliminary data.</text>
</comment>
<dbReference type="Pfam" id="PF20148">
    <property type="entry name" value="DUF6531"/>
    <property type="match status" value="1"/>
</dbReference>
<dbReference type="RefSeq" id="WP_108104924.1">
    <property type="nucleotide sequence ID" value="NZ_QASN01000002.1"/>
</dbReference>
<accession>A0A2T5PFM1</accession>
<dbReference type="InterPro" id="IPR050708">
    <property type="entry name" value="T6SS_VgrG/RHS"/>
</dbReference>
<dbReference type="InterPro" id="IPR045351">
    <property type="entry name" value="DUF6531"/>
</dbReference>
<dbReference type="Gene3D" id="2.180.10.10">
    <property type="entry name" value="RHS repeat-associated core"/>
    <property type="match status" value="1"/>
</dbReference>
<evidence type="ECO:0000313" key="2">
    <source>
        <dbReference type="EMBL" id="PTU76512.1"/>
    </source>
</evidence>
<dbReference type="NCBIfam" id="TIGR01643">
    <property type="entry name" value="YD_repeat_2x"/>
    <property type="match status" value="3"/>
</dbReference>
<protein>
    <submittedName>
        <fullName evidence="2">RHS repeat protein</fullName>
    </submittedName>
</protein>
<organism evidence="2 3">
    <name type="scientific">Pseudomonas mangrovi</name>
    <dbReference type="NCBI Taxonomy" id="2161748"/>
    <lineage>
        <taxon>Bacteria</taxon>
        <taxon>Pseudomonadati</taxon>
        <taxon>Pseudomonadota</taxon>
        <taxon>Gammaproteobacteria</taxon>
        <taxon>Pseudomonadales</taxon>
        <taxon>Pseudomonadaceae</taxon>
        <taxon>Pseudomonas</taxon>
    </lineage>
</organism>
<proteinExistence type="predicted"/>
<keyword evidence="3" id="KW-1185">Reference proteome</keyword>
<name>A0A2T5PFM1_9PSED</name>
<dbReference type="PANTHER" id="PTHR32305:SF15">
    <property type="entry name" value="PROTEIN RHSA-RELATED"/>
    <property type="match status" value="1"/>
</dbReference>
<dbReference type="AlphaFoldDB" id="A0A2T5PFM1"/>
<dbReference type="Proteomes" id="UP000244064">
    <property type="component" value="Unassembled WGS sequence"/>
</dbReference>
<dbReference type="InterPro" id="IPR006530">
    <property type="entry name" value="YD"/>
</dbReference>
<dbReference type="InterPro" id="IPR031325">
    <property type="entry name" value="RHS_repeat"/>
</dbReference>
<feature type="non-terminal residue" evidence="2">
    <location>
        <position position="1"/>
    </location>
</feature>
<evidence type="ECO:0000313" key="3">
    <source>
        <dbReference type="Proteomes" id="UP000244064"/>
    </source>
</evidence>
<reference evidence="2 3" key="1">
    <citation type="submission" date="2018-04" db="EMBL/GenBank/DDBJ databases">
        <title>Pseudomonas sp. nov., isolated from mangrove soil.</title>
        <authorList>
            <person name="Chen C."/>
        </authorList>
    </citation>
    <scope>NUCLEOTIDE SEQUENCE [LARGE SCALE GENOMIC DNA]</scope>
    <source>
        <strain evidence="2 3">TC-11</strain>
    </source>
</reference>
<dbReference type="OrthoDB" id="6191870at2"/>
<sequence length="366" mass="40326">SGPGVLTGNPVNFSNGNKFQVERDYAAGKPTFDRAYNGIDGLWRHGYSTRLRITAPAVALVHADGRESFFTLSGTTITPSPTERGSLARQEGGWVYRSANNEVFHFDSEGRLTRRESAVERIDLSYLNDKIQVTDEFGNQLEISVRPDGQPLTLSGPLLQVTYTYDEENRLVALSRTLGGQSESRQYHYEDATHPRLLTGITDERGVRYASWSYDAQGRAISSEHAGGADRVSIDYNADGSSTVTNALGKQTTYRFQSIHGLKRIIAVEGEPSANCPSSNSTFTYDARGLLTSKIDNKGNRTTYSYNARGLEISRTEAAGTAQARTITTEWHPEFFLPTSVIEPGSVTTYTYDAQGRRLSSLVTAY</sequence>
<dbReference type="EMBL" id="QASN01000002">
    <property type="protein sequence ID" value="PTU76512.1"/>
    <property type="molecule type" value="Genomic_DNA"/>
</dbReference>
<feature type="domain" description="DUF6531" evidence="1">
    <location>
        <begin position="8"/>
        <end position="70"/>
    </location>
</feature>
<dbReference type="Pfam" id="PF05593">
    <property type="entry name" value="RHS_repeat"/>
    <property type="match status" value="1"/>
</dbReference>
<evidence type="ECO:0000259" key="1">
    <source>
        <dbReference type="Pfam" id="PF20148"/>
    </source>
</evidence>
<gene>
    <name evidence="2" type="ORF">DBO85_02425</name>
</gene>
<dbReference type="PANTHER" id="PTHR32305">
    <property type="match status" value="1"/>
</dbReference>